<dbReference type="RefSeq" id="XP_001323268.1">
    <property type="nucleotide sequence ID" value="XM_001323233.1"/>
</dbReference>
<dbReference type="EMBL" id="DS113327">
    <property type="protein sequence ID" value="EAY11045.1"/>
    <property type="molecule type" value="Genomic_DNA"/>
</dbReference>
<dbReference type="AlphaFoldDB" id="A2E8K8"/>
<accession>A2E8K8</accession>
<dbReference type="VEuPathDB" id="TrichDB:TVAGG3_0358480"/>
<dbReference type="InParanoid" id="A2E8K8"/>
<reference evidence="1" key="1">
    <citation type="submission" date="2006-10" db="EMBL/GenBank/DDBJ databases">
        <authorList>
            <person name="Amadeo P."/>
            <person name="Zhao Q."/>
            <person name="Wortman J."/>
            <person name="Fraser-Liggett C."/>
            <person name="Carlton J."/>
        </authorList>
    </citation>
    <scope>NUCLEOTIDE SEQUENCE</scope>
    <source>
        <strain evidence="1">G3</strain>
    </source>
</reference>
<reference evidence="1" key="2">
    <citation type="journal article" date="2007" name="Science">
        <title>Draft genome sequence of the sexually transmitted pathogen Trichomonas vaginalis.</title>
        <authorList>
            <person name="Carlton J.M."/>
            <person name="Hirt R.P."/>
            <person name="Silva J.C."/>
            <person name="Delcher A.L."/>
            <person name="Schatz M."/>
            <person name="Zhao Q."/>
            <person name="Wortman J.R."/>
            <person name="Bidwell S.L."/>
            <person name="Alsmark U.C.M."/>
            <person name="Besteiro S."/>
            <person name="Sicheritz-Ponten T."/>
            <person name="Noel C.J."/>
            <person name="Dacks J.B."/>
            <person name="Foster P.G."/>
            <person name="Simillion C."/>
            <person name="Van de Peer Y."/>
            <person name="Miranda-Saavedra D."/>
            <person name="Barton G.J."/>
            <person name="Westrop G.D."/>
            <person name="Mueller S."/>
            <person name="Dessi D."/>
            <person name="Fiori P.L."/>
            <person name="Ren Q."/>
            <person name="Paulsen I."/>
            <person name="Zhang H."/>
            <person name="Bastida-Corcuera F.D."/>
            <person name="Simoes-Barbosa A."/>
            <person name="Brown M.T."/>
            <person name="Hayes R.D."/>
            <person name="Mukherjee M."/>
            <person name="Okumura C.Y."/>
            <person name="Schneider R."/>
            <person name="Smith A.J."/>
            <person name="Vanacova S."/>
            <person name="Villalvazo M."/>
            <person name="Haas B.J."/>
            <person name="Pertea M."/>
            <person name="Feldblyum T.V."/>
            <person name="Utterback T.R."/>
            <person name="Shu C.L."/>
            <person name="Osoegawa K."/>
            <person name="de Jong P.J."/>
            <person name="Hrdy I."/>
            <person name="Horvathova L."/>
            <person name="Zubacova Z."/>
            <person name="Dolezal P."/>
            <person name="Malik S.B."/>
            <person name="Logsdon J.M. Jr."/>
            <person name="Henze K."/>
            <person name="Gupta A."/>
            <person name="Wang C.C."/>
            <person name="Dunne R.L."/>
            <person name="Upcroft J.A."/>
            <person name="Upcroft P."/>
            <person name="White O."/>
            <person name="Salzberg S.L."/>
            <person name="Tang P."/>
            <person name="Chiu C.-H."/>
            <person name="Lee Y.-S."/>
            <person name="Embley T.M."/>
            <person name="Coombs G.H."/>
            <person name="Mottram J.C."/>
            <person name="Tachezy J."/>
            <person name="Fraser-Liggett C.M."/>
            <person name="Johnson P.J."/>
        </authorList>
    </citation>
    <scope>NUCLEOTIDE SEQUENCE [LARGE SCALE GENOMIC DNA]</scope>
    <source>
        <strain evidence="1">G3</strain>
    </source>
</reference>
<sequence length="510" mass="58559">MAAREWWERYFPPEGRNAGDKVPDHIKSERFWEEYFPPMLVYLNTIQNSDQFWRKAQRIIEALTNEIVLCPFLQFRSFVQTLYNLRNTLTFSSPQIAIKFLEMLPAESDSNIILWYLPSYINNTLDYFDLLFQLSKSEHRLWIEFMNSSGSIDIAIDKWFPMLKLNVEKPDYRQTTLVITIMQLLTDLFTSRPAQITDFPERFAKFFKRLLSFINGDKGAFAYYASDCCLNLLDRLTHAFSSNNYSALVSKFVTSVRNSPSIISCSMSRLFKIIQNDEIRMNALSSFLSTANSSDDFLLAVETIKNTDRRKVSPAVQTLIHIAASSKPFSKTAQSVIGEVLNYTGDFPWITPYIRKTANFVGAAISNGRFLRRAKSILDLYIVLYNTDIFWLRSVLSEVGGLLLATQKVPMTSLLILHPSPVTDRKSIMTITQPMNPNEIKGLLNAKVFEEEYKPIDRLSPTKTIASKKVIVLNSKKISKPTPNLKKNENTRSYGIAPKNLRKLQPLYSV</sequence>
<name>A2E8K8_TRIV3</name>
<keyword evidence="2" id="KW-1185">Reference proteome</keyword>
<dbReference type="Proteomes" id="UP000001542">
    <property type="component" value="Unassembled WGS sequence"/>
</dbReference>
<gene>
    <name evidence="1" type="ORF">TVAG_410500</name>
</gene>
<dbReference type="KEGG" id="tva:4768985"/>
<organism evidence="1 2">
    <name type="scientific">Trichomonas vaginalis (strain ATCC PRA-98 / G3)</name>
    <dbReference type="NCBI Taxonomy" id="412133"/>
    <lineage>
        <taxon>Eukaryota</taxon>
        <taxon>Metamonada</taxon>
        <taxon>Parabasalia</taxon>
        <taxon>Trichomonadida</taxon>
        <taxon>Trichomonadidae</taxon>
        <taxon>Trichomonas</taxon>
    </lineage>
</organism>
<evidence type="ECO:0000313" key="1">
    <source>
        <dbReference type="EMBL" id="EAY11045.1"/>
    </source>
</evidence>
<proteinExistence type="predicted"/>
<dbReference type="VEuPathDB" id="TrichDB:TVAG_410500"/>
<protein>
    <submittedName>
        <fullName evidence="1">Uncharacterized protein</fullName>
    </submittedName>
</protein>
<evidence type="ECO:0000313" key="2">
    <source>
        <dbReference type="Proteomes" id="UP000001542"/>
    </source>
</evidence>
<dbReference type="OrthoDB" id="10661405at2759"/>